<protein>
    <submittedName>
        <fullName evidence="1">Uncharacterized protein</fullName>
    </submittedName>
</protein>
<organism evidence="1 2">
    <name type="scientific">Nocardia caishijiensis</name>
    <dbReference type="NCBI Taxonomy" id="184756"/>
    <lineage>
        <taxon>Bacteria</taxon>
        <taxon>Bacillati</taxon>
        <taxon>Actinomycetota</taxon>
        <taxon>Actinomycetes</taxon>
        <taxon>Mycobacteriales</taxon>
        <taxon>Nocardiaceae</taxon>
        <taxon>Nocardia</taxon>
    </lineage>
</organism>
<reference evidence="1 2" key="1">
    <citation type="submission" date="2019-07" db="EMBL/GenBank/DDBJ databases">
        <title>Genomic Encyclopedia of Type Strains, Phase IV (KMG-IV): sequencing the most valuable type-strain genomes for metagenomic binning, comparative biology and taxonomic classification.</title>
        <authorList>
            <person name="Goeker M."/>
        </authorList>
    </citation>
    <scope>NUCLEOTIDE SEQUENCE [LARGE SCALE GENOMIC DNA]</scope>
    <source>
        <strain evidence="1 2">DSM 44831</strain>
    </source>
</reference>
<evidence type="ECO:0000313" key="2">
    <source>
        <dbReference type="Proteomes" id="UP000798951"/>
    </source>
</evidence>
<gene>
    <name evidence="1" type="ORF">FNL39_105393</name>
</gene>
<proteinExistence type="predicted"/>
<dbReference type="EMBL" id="VMSD01000005">
    <property type="protein sequence ID" value="KAF0846478.1"/>
    <property type="molecule type" value="Genomic_DNA"/>
</dbReference>
<keyword evidence="2" id="KW-1185">Reference proteome</keyword>
<name>A0ABQ6YL28_9NOCA</name>
<comment type="caution">
    <text evidence="1">The sequence shown here is derived from an EMBL/GenBank/DDBJ whole genome shotgun (WGS) entry which is preliminary data.</text>
</comment>
<accession>A0ABQ6YL28</accession>
<sequence>MRLSGARFDAKGMPAESLLEVAAFEDILRSLVKLYWLERHPLQKRVPNGYDDLIALRLVQKIGEGSAKPQLEYDLGAGAIDMFAEDELEHDYGRALETVEAFIDYAQTGNGTIPGEIRRLHQKVKKLGQTMQAGDAIQVAATDVADWKPVPKYDNWARKRVMRRLEVDSARPVTITGHVIDIHVLSGRLIVRDREHRADVQVPYLDSGVKVNVDSGRQLFKCSAEGIGHFNANNRLIKLDRLKSLSVVEFSEDAQLARASVDALADLAEGWMDGESGEAISKLAIERAHTVIEAMISLGNFTRTIFPTEEGGIRFYWPEAENQLTIDVEPSGSLYIHAADVEAGTFDEGTIAADISDLAEALDSWLSEAGDR</sequence>
<dbReference type="Proteomes" id="UP000798951">
    <property type="component" value="Unassembled WGS sequence"/>
</dbReference>
<evidence type="ECO:0000313" key="1">
    <source>
        <dbReference type="EMBL" id="KAF0846478.1"/>
    </source>
</evidence>